<protein>
    <recommendedName>
        <fullName evidence="1">Cilium assembly protein DZIP1 N-terminal domain-containing protein</fullName>
    </recommendedName>
</protein>
<feature type="domain" description="Cilium assembly protein DZIP1 N-terminal" evidence="1">
    <location>
        <begin position="101"/>
        <end position="157"/>
    </location>
</feature>
<dbReference type="Proteomes" id="UP000485058">
    <property type="component" value="Unassembled WGS sequence"/>
</dbReference>
<dbReference type="EMBL" id="BLLF01002607">
    <property type="protein sequence ID" value="GFH24697.1"/>
    <property type="molecule type" value="Genomic_DNA"/>
</dbReference>
<evidence type="ECO:0000259" key="1">
    <source>
        <dbReference type="Pfam" id="PF13815"/>
    </source>
</evidence>
<evidence type="ECO:0000313" key="2">
    <source>
        <dbReference type="EMBL" id="GFH24697.1"/>
    </source>
</evidence>
<feature type="non-terminal residue" evidence="2">
    <location>
        <position position="157"/>
    </location>
</feature>
<gene>
    <name evidence="2" type="ORF">HaLaN_22541</name>
</gene>
<comment type="caution">
    <text evidence="2">The sequence shown here is derived from an EMBL/GenBank/DDBJ whole genome shotgun (WGS) entry which is preliminary data.</text>
</comment>
<evidence type="ECO:0000313" key="3">
    <source>
        <dbReference type="Proteomes" id="UP000485058"/>
    </source>
</evidence>
<name>A0A699ZPD8_HAELA</name>
<dbReference type="AlphaFoldDB" id="A0A699ZPD8"/>
<accession>A0A699ZPD8</accession>
<organism evidence="2 3">
    <name type="scientific">Haematococcus lacustris</name>
    <name type="common">Green alga</name>
    <name type="synonym">Haematococcus pluvialis</name>
    <dbReference type="NCBI Taxonomy" id="44745"/>
    <lineage>
        <taxon>Eukaryota</taxon>
        <taxon>Viridiplantae</taxon>
        <taxon>Chlorophyta</taxon>
        <taxon>core chlorophytes</taxon>
        <taxon>Chlorophyceae</taxon>
        <taxon>CS clade</taxon>
        <taxon>Chlamydomonadales</taxon>
        <taxon>Haematococcaceae</taxon>
        <taxon>Haematococcus</taxon>
    </lineage>
</organism>
<keyword evidence="3" id="KW-1185">Reference proteome</keyword>
<proteinExistence type="predicted"/>
<reference evidence="2 3" key="1">
    <citation type="submission" date="2020-02" db="EMBL/GenBank/DDBJ databases">
        <title>Draft genome sequence of Haematococcus lacustris strain NIES-144.</title>
        <authorList>
            <person name="Morimoto D."/>
            <person name="Nakagawa S."/>
            <person name="Yoshida T."/>
            <person name="Sawayama S."/>
        </authorList>
    </citation>
    <scope>NUCLEOTIDE SEQUENCE [LARGE SCALE GENOMIC DNA]</scope>
    <source>
        <strain evidence="2 3">NIES-144</strain>
    </source>
</reference>
<dbReference type="Pfam" id="PF13815">
    <property type="entry name" value="Dzip-like_N"/>
    <property type="match status" value="1"/>
</dbReference>
<sequence>MAAWTARELAIEYLWHLRNAHTSLLDIYAAAITTADRWKASARFYLDTASLFMTSCQASGEISRTTLDTLDDARRRLDECDKQYGAALDSLEEEDQRTRYFHFRKQRVEMHWQALHAIELEELVMNTDVAALEKVLHSLVYGSLTQEDKEELTPAHF</sequence>
<dbReference type="InterPro" id="IPR032714">
    <property type="entry name" value="DZIP1_N"/>
</dbReference>